<dbReference type="EMBL" id="CP002644">
    <property type="protein sequence ID" value="AER18457.1"/>
    <property type="molecule type" value="Genomic_DNA"/>
</dbReference>
<accession>G7SD46</accession>
<dbReference type="HOGENOM" id="CLU_3085397_0_0_9"/>
<organism evidence="1 2">
    <name type="scientific">Streptococcus suis D12</name>
    <dbReference type="NCBI Taxonomy" id="1004952"/>
    <lineage>
        <taxon>Bacteria</taxon>
        <taxon>Bacillati</taxon>
        <taxon>Bacillota</taxon>
        <taxon>Bacilli</taxon>
        <taxon>Lactobacillales</taxon>
        <taxon>Streptococcaceae</taxon>
        <taxon>Streptococcus</taxon>
    </lineage>
</organism>
<dbReference type="AlphaFoldDB" id="G7SD46"/>
<evidence type="ECO:0000313" key="1">
    <source>
        <dbReference type="EMBL" id="AER18457.1"/>
    </source>
</evidence>
<sequence>MELYSLLPENAKVVGFYLLLEKRRRSLYFQPSKVPRTFEASLNLIFIEYKKV</sequence>
<dbReference type="KEGG" id="ssk:SSUD12_0110"/>
<proteinExistence type="predicted"/>
<reference evidence="1 2" key="1">
    <citation type="journal article" date="2011" name="BMC Genomics">
        <title>Comparative Genomic Analysis of Streptococcus suis reveals significant genomic diversity among different serotypes.</title>
        <authorList>
            <person name="Zhang A."/>
            <person name="Yang M."/>
            <person name="Hu P."/>
            <person name="Wu J."/>
            <person name="Chen B."/>
            <person name="Hua Y."/>
            <person name="Yu J."/>
            <person name="Chen H."/>
            <person name="Xiao J."/>
            <person name="Jin M."/>
        </authorList>
    </citation>
    <scope>NUCLEOTIDE SEQUENCE [LARGE SCALE GENOMIC DNA]</scope>
    <source>
        <strain evidence="1">D12</strain>
    </source>
</reference>
<name>G7SD46_STRSU</name>
<dbReference type="Proteomes" id="UP000008845">
    <property type="component" value="Chromosome"/>
</dbReference>
<dbReference type="PATRIC" id="fig|1004952.3.peg.107"/>
<evidence type="ECO:0000313" key="2">
    <source>
        <dbReference type="Proteomes" id="UP000008845"/>
    </source>
</evidence>
<protein>
    <submittedName>
        <fullName evidence="1">Uncharacterized protein</fullName>
    </submittedName>
</protein>
<gene>
    <name evidence="1" type="ORF">SSUD12_0110</name>
</gene>